<protein>
    <recommendedName>
        <fullName evidence="11">BED-type domain-containing protein</fullName>
    </recommendedName>
</protein>
<evidence type="ECO:0000256" key="4">
    <source>
        <dbReference type="ARBA" id="ARBA00022833"/>
    </source>
</evidence>
<keyword evidence="13" id="KW-1185">Reference proteome</keyword>
<accession>A0AAN8Q372</accession>
<evidence type="ECO:0000256" key="5">
    <source>
        <dbReference type="ARBA" id="ARBA00023015"/>
    </source>
</evidence>
<dbReference type="SMART" id="SM00614">
    <property type="entry name" value="ZnF_BED"/>
    <property type="match status" value="1"/>
</dbReference>
<comment type="caution">
    <text evidence="12">The sequence shown here is derived from an EMBL/GenBank/DDBJ whole genome shotgun (WGS) entry which is preliminary data.</text>
</comment>
<keyword evidence="7" id="KW-0804">Transcription</keyword>
<dbReference type="Proteomes" id="UP001347796">
    <property type="component" value="Unassembled WGS sequence"/>
</dbReference>
<name>A0AAN8Q372_PATCE</name>
<evidence type="ECO:0000256" key="6">
    <source>
        <dbReference type="ARBA" id="ARBA00023125"/>
    </source>
</evidence>
<dbReference type="SUPFAM" id="SSF57667">
    <property type="entry name" value="beta-beta-alpha zinc fingers"/>
    <property type="match status" value="1"/>
</dbReference>
<keyword evidence="4" id="KW-0862">Zinc</keyword>
<keyword evidence="8" id="KW-0539">Nucleus</keyword>
<dbReference type="InterPro" id="IPR008906">
    <property type="entry name" value="HATC_C_dom"/>
</dbReference>
<evidence type="ECO:0000313" key="12">
    <source>
        <dbReference type="EMBL" id="KAK6196376.1"/>
    </source>
</evidence>
<keyword evidence="5" id="KW-0805">Transcription regulation</keyword>
<evidence type="ECO:0000313" key="13">
    <source>
        <dbReference type="Proteomes" id="UP001347796"/>
    </source>
</evidence>
<reference evidence="12 13" key="1">
    <citation type="submission" date="2024-01" db="EMBL/GenBank/DDBJ databases">
        <title>The genome of the rayed Mediterranean limpet Patella caerulea (Linnaeus, 1758).</title>
        <authorList>
            <person name="Anh-Thu Weber A."/>
            <person name="Halstead-Nussloch G."/>
        </authorList>
    </citation>
    <scope>NUCLEOTIDE SEQUENCE [LARGE SCALE GENOMIC DNA]</scope>
    <source>
        <strain evidence="12">AATW-2023a</strain>
        <tissue evidence="12">Whole specimen</tissue>
    </source>
</reference>
<dbReference type="PANTHER" id="PTHR46481:SF4">
    <property type="entry name" value="ZINC FINGER BED DOMAIN-CONTAINING PROTEIN 4"/>
    <property type="match status" value="1"/>
</dbReference>
<dbReference type="SUPFAM" id="SSF53098">
    <property type="entry name" value="Ribonuclease H-like"/>
    <property type="match status" value="1"/>
</dbReference>
<dbReference type="InterPro" id="IPR052035">
    <property type="entry name" value="ZnF_BED_domain_contain"/>
</dbReference>
<evidence type="ECO:0000256" key="7">
    <source>
        <dbReference type="ARBA" id="ARBA00023163"/>
    </source>
</evidence>
<gene>
    <name evidence="12" type="ORF">SNE40_001613</name>
</gene>
<dbReference type="SUPFAM" id="SSF140996">
    <property type="entry name" value="Hermes dimerisation domain"/>
    <property type="match status" value="1"/>
</dbReference>
<evidence type="ECO:0000256" key="2">
    <source>
        <dbReference type="ARBA" id="ARBA00022723"/>
    </source>
</evidence>
<dbReference type="Pfam" id="PF02892">
    <property type="entry name" value="zf-BED"/>
    <property type="match status" value="1"/>
</dbReference>
<organism evidence="12 13">
    <name type="scientific">Patella caerulea</name>
    <name type="common">Rayed Mediterranean limpet</name>
    <dbReference type="NCBI Taxonomy" id="87958"/>
    <lineage>
        <taxon>Eukaryota</taxon>
        <taxon>Metazoa</taxon>
        <taxon>Spiralia</taxon>
        <taxon>Lophotrochozoa</taxon>
        <taxon>Mollusca</taxon>
        <taxon>Gastropoda</taxon>
        <taxon>Patellogastropoda</taxon>
        <taxon>Patelloidea</taxon>
        <taxon>Patellidae</taxon>
        <taxon>Patella</taxon>
    </lineage>
</organism>
<dbReference type="PROSITE" id="PS50808">
    <property type="entry name" value="ZF_BED"/>
    <property type="match status" value="1"/>
</dbReference>
<dbReference type="EMBL" id="JAZGQO010000001">
    <property type="protein sequence ID" value="KAK6196376.1"/>
    <property type="molecule type" value="Genomic_DNA"/>
</dbReference>
<evidence type="ECO:0000256" key="1">
    <source>
        <dbReference type="ARBA" id="ARBA00004123"/>
    </source>
</evidence>
<keyword evidence="2" id="KW-0479">Metal-binding</keyword>
<dbReference type="PANTHER" id="PTHR46481">
    <property type="entry name" value="ZINC FINGER BED DOMAIN-CONTAINING PROTEIN 4"/>
    <property type="match status" value="1"/>
</dbReference>
<comment type="subcellular location">
    <subcellularLocation>
        <location evidence="1">Nucleus</location>
    </subcellularLocation>
</comment>
<dbReference type="InterPro" id="IPR036236">
    <property type="entry name" value="Znf_C2H2_sf"/>
</dbReference>
<evidence type="ECO:0000259" key="11">
    <source>
        <dbReference type="PROSITE" id="PS50808"/>
    </source>
</evidence>
<dbReference type="GO" id="GO:0046983">
    <property type="term" value="F:protein dimerization activity"/>
    <property type="evidence" value="ECO:0007669"/>
    <property type="project" value="InterPro"/>
</dbReference>
<feature type="compositionally biased region" description="Polar residues" evidence="10">
    <location>
        <begin position="497"/>
        <end position="513"/>
    </location>
</feature>
<proteinExistence type="predicted"/>
<dbReference type="InterPro" id="IPR003656">
    <property type="entry name" value="Znf_BED"/>
</dbReference>
<dbReference type="InterPro" id="IPR012337">
    <property type="entry name" value="RNaseH-like_sf"/>
</dbReference>
<dbReference type="GO" id="GO:0008270">
    <property type="term" value="F:zinc ion binding"/>
    <property type="evidence" value="ECO:0007669"/>
    <property type="project" value="UniProtKB-KW"/>
</dbReference>
<sequence length="647" mass="72386">MAENTVAITNPPAKYKSKVWVNFGFLKGDNTKVVCRICKTIIKFCGNTTNLNTHLTRHHSGDCLNSSAKTASSTCGEVQGRQCQHPTIDSAFQNKLSRNSKRATEITDSVTRFIIQDLQPYSVVEDKGFKHMLSILEPRYTIPGRHYFADTAVPQLYKSVKDDIQLQLRETSRVAITSDGWTSNSTQSYVTITVHFINDLWELCSFVLQTREMAESHTGSNLAQVLLEAVDEWQIKDKQPALVSDNASNMILAGRETGFTPHVGCFAHTLNLASQKVMKITAVSKLLARVKRIVTFFRKSTKASTILKDKQVLLGLPKHRLKQDVCTRWNSALDMLDRVLEQQAAIVASLLEKDLRSRDKDINTLSEADITLAEDIVKVLTPMKTATTVMSDEQLPTLSILSPLYHQILEDMTPDSNDSPTVKNIKIAINQDLQNRYTNVMDVFNRASALDPRFKSLPFLTEGERHKVFYDLTVEVEHNNTDLQSTLASPMDPAISDDTSNANTSTATDPNQISSNSSSDDSFESPRKVCKIDPTCALSQLFGHKFVNSETSNKKTKSLLERATDEVANYKKEPSLSLNSNPLNWWKEHSTLFPLLSNLANQYLCIPASSVPSERVFSTAGDIITAKRSCLKPKHVDELIFLKKNYS</sequence>
<dbReference type="GO" id="GO:0003677">
    <property type="term" value="F:DNA binding"/>
    <property type="evidence" value="ECO:0007669"/>
    <property type="project" value="UniProtKB-KW"/>
</dbReference>
<keyword evidence="6" id="KW-0238">DNA-binding</keyword>
<evidence type="ECO:0000256" key="10">
    <source>
        <dbReference type="SAM" id="MobiDB-lite"/>
    </source>
</evidence>
<dbReference type="Pfam" id="PF05699">
    <property type="entry name" value="Dimer_Tnp_hAT"/>
    <property type="match status" value="1"/>
</dbReference>
<dbReference type="GO" id="GO:0005634">
    <property type="term" value="C:nucleus"/>
    <property type="evidence" value="ECO:0007669"/>
    <property type="project" value="UniProtKB-SubCell"/>
</dbReference>
<dbReference type="AlphaFoldDB" id="A0AAN8Q372"/>
<evidence type="ECO:0000256" key="3">
    <source>
        <dbReference type="ARBA" id="ARBA00022771"/>
    </source>
</evidence>
<feature type="domain" description="BED-type" evidence="11">
    <location>
        <begin position="14"/>
        <end position="59"/>
    </location>
</feature>
<feature type="region of interest" description="Disordered" evidence="10">
    <location>
        <begin position="484"/>
        <end position="526"/>
    </location>
</feature>
<keyword evidence="3 9" id="KW-0863">Zinc-finger</keyword>
<evidence type="ECO:0000256" key="9">
    <source>
        <dbReference type="PROSITE-ProRule" id="PRU00027"/>
    </source>
</evidence>
<evidence type="ECO:0000256" key="8">
    <source>
        <dbReference type="ARBA" id="ARBA00023242"/>
    </source>
</evidence>
<dbReference type="Gene3D" id="1.10.10.1070">
    <property type="entry name" value="Zinc finger, BED domain-containing"/>
    <property type="match status" value="1"/>
</dbReference>